<accession>A0A7J7PBA9</accession>
<feature type="region of interest" description="Disordered" evidence="2">
    <location>
        <begin position="44"/>
        <end position="76"/>
    </location>
</feature>
<name>A0A7J7PBA9_9MAGN</name>
<dbReference type="PANTHER" id="PTHR15657:SF1">
    <property type="entry name" value="THYROID TRANSCRIPTION FACTOR 1-ASSOCIATED PROTEIN 26"/>
    <property type="match status" value="1"/>
</dbReference>
<dbReference type="OrthoDB" id="1928808at2759"/>
<dbReference type="InterPro" id="IPR013730">
    <property type="entry name" value="Fyv7/TAP26"/>
</dbReference>
<dbReference type="EMBL" id="JACGCM010000067">
    <property type="protein sequence ID" value="KAF6176643.1"/>
    <property type="molecule type" value="Genomic_DNA"/>
</dbReference>
<feature type="compositionally biased region" description="Basic and acidic residues" evidence="2">
    <location>
        <begin position="63"/>
        <end position="72"/>
    </location>
</feature>
<sequence>MINFSNFVEDFELCEAWNYPQNSLVEKQREFYKNAKYVNKYKKSLKQQDGHQHHPSILPGPSKDGEASEPARKMKYKKKHSLGLKELYEQTCDEKEKARKEREAMIKAKTEERKGAEARRKEIREKGFKKTRSGQPVMKYKIEHLLKTIQAYKD</sequence>
<dbReference type="Pfam" id="PF08524">
    <property type="entry name" value="rRNA_processing"/>
    <property type="match status" value="1"/>
</dbReference>
<dbReference type="PANTHER" id="PTHR15657">
    <property type="entry name" value="THYROID TRANSCRIPTION FACTOR 1-ASSOCIATED PROTEIN 26"/>
    <property type="match status" value="1"/>
</dbReference>
<protein>
    <submittedName>
        <fullName evidence="3">Uncharacterized protein</fullName>
    </submittedName>
</protein>
<keyword evidence="1" id="KW-0175">Coiled coil</keyword>
<feature type="coiled-coil region" evidence="1">
    <location>
        <begin position="88"/>
        <end position="126"/>
    </location>
</feature>
<evidence type="ECO:0000313" key="3">
    <source>
        <dbReference type="EMBL" id="KAF6176643.1"/>
    </source>
</evidence>
<evidence type="ECO:0000256" key="1">
    <source>
        <dbReference type="SAM" id="Coils"/>
    </source>
</evidence>
<organism evidence="3 4">
    <name type="scientific">Kingdonia uniflora</name>
    <dbReference type="NCBI Taxonomy" id="39325"/>
    <lineage>
        <taxon>Eukaryota</taxon>
        <taxon>Viridiplantae</taxon>
        <taxon>Streptophyta</taxon>
        <taxon>Embryophyta</taxon>
        <taxon>Tracheophyta</taxon>
        <taxon>Spermatophyta</taxon>
        <taxon>Magnoliopsida</taxon>
        <taxon>Ranunculales</taxon>
        <taxon>Circaeasteraceae</taxon>
        <taxon>Kingdonia</taxon>
    </lineage>
</organism>
<dbReference type="GO" id="GO:0005634">
    <property type="term" value="C:nucleus"/>
    <property type="evidence" value="ECO:0007669"/>
    <property type="project" value="TreeGrafter"/>
</dbReference>
<proteinExistence type="predicted"/>
<evidence type="ECO:0000313" key="4">
    <source>
        <dbReference type="Proteomes" id="UP000541444"/>
    </source>
</evidence>
<comment type="caution">
    <text evidence="3">The sequence shown here is derived from an EMBL/GenBank/DDBJ whole genome shotgun (WGS) entry which is preliminary data.</text>
</comment>
<reference evidence="3 4" key="1">
    <citation type="journal article" date="2020" name="IScience">
        <title>Genome Sequencing of the Endangered Kingdonia uniflora (Circaeasteraceae, Ranunculales) Reveals Potential Mechanisms of Evolutionary Specialization.</title>
        <authorList>
            <person name="Sun Y."/>
            <person name="Deng T."/>
            <person name="Zhang A."/>
            <person name="Moore M.J."/>
            <person name="Landis J.B."/>
            <person name="Lin N."/>
            <person name="Zhang H."/>
            <person name="Zhang X."/>
            <person name="Huang J."/>
            <person name="Zhang X."/>
            <person name="Sun H."/>
            <person name="Wang H."/>
        </authorList>
    </citation>
    <scope>NUCLEOTIDE SEQUENCE [LARGE SCALE GENOMIC DNA]</scope>
    <source>
        <strain evidence="3">TB1705</strain>
        <tissue evidence="3">Leaf</tissue>
    </source>
</reference>
<evidence type="ECO:0000256" key="2">
    <source>
        <dbReference type="SAM" id="MobiDB-lite"/>
    </source>
</evidence>
<gene>
    <name evidence="3" type="ORF">GIB67_034505</name>
</gene>
<dbReference type="Proteomes" id="UP000541444">
    <property type="component" value="Unassembled WGS sequence"/>
</dbReference>
<keyword evidence="4" id="KW-1185">Reference proteome</keyword>
<dbReference type="AlphaFoldDB" id="A0A7J7PBA9"/>